<dbReference type="InterPro" id="IPR027231">
    <property type="entry name" value="Semaphorin"/>
</dbReference>
<dbReference type="GO" id="GO:0005886">
    <property type="term" value="C:plasma membrane"/>
    <property type="evidence" value="ECO:0007669"/>
    <property type="project" value="TreeGrafter"/>
</dbReference>
<dbReference type="GO" id="GO:0071526">
    <property type="term" value="P:semaphorin-plexin signaling pathway"/>
    <property type="evidence" value="ECO:0007669"/>
    <property type="project" value="TreeGrafter"/>
</dbReference>
<protein>
    <submittedName>
        <fullName evidence="4">Sema-2a</fullName>
    </submittedName>
</protein>
<dbReference type="Pfam" id="PF01403">
    <property type="entry name" value="Sema"/>
    <property type="match status" value="1"/>
</dbReference>
<dbReference type="InterPro" id="IPR036352">
    <property type="entry name" value="Semap_dom_sf"/>
</dbReference>
<accession>A0A7J7JBB6</accession>
<dbReference type="GO" id="GO:0045499">
    <property type="term" value="F:chemorepellent activity"/>
    <property type="evidence" value="ECO:0007669"/>
    <property type="project" value="TreeGrafter"/>
</dbReference>
<evidence type="ECO:0000259" key="3">
    <source>
        <dbReference type="Pfam" id="PF01403"/>
    </source>
</evidence>
<sequence>MKLAGLQFIFFGIIGVYANKFYPTSVPLRAKSFSSTENAGFRSLLVDDKEGVAYVGAQSTLFKLQLFSSQNVLRETMRHTLRPAGLDKSSFKDRSTDRNWWTNVAATDPEFQTYQPITEFLHEFNIPENIYLFESLNLKPRLSDYLRDIPFGSVTDLEGNAVLEATQQYSSIYQSLNLTFKDHCVRQANVLALYYQRDLQINLSDLSLLCDAHIRGMTLMGNGKLFAIKTGIFGTMPVSATGTNRYDGWLRYQGQVQPFLSCLFNSELPICHPSFESRNPFNPSEYDGIVTDYPENSDLNRLPNRSSYLMPSPENYLGKLRHCDNTPAPNRLVIRTSDLGILNDGVLVGQADKESCTEGSLAQLFLGGYHPDQKTLSHYSASGNGVAADKQAIYVLTEIGQEKQLDLMKHFLNLPEIYPTSSSSSLAIVRLLVDDQTGDIDPKSVVISNPFKYTWITSPLNRFGRLDKTSSQEQVAYIPKPVALHEDTEFMYFFFREADWENTPVPSYAIRRHHHSLNSYSHALYFPWEKSFIDREYIKHEEVLSNTYEELYAPEYTGWQHINDNLKVTGRVARVSKRDAGLPLGLQDVNLFDLDHKLSMTTFQTFVKSRLTCRVPVAGVPFVWRLKRDTTPIGNNSEQCFSEVRKAKNLYSKDVHYRSVSRSEYVSIQRQLPATSANVLASNPVIKYFYLSHCKGYRWEFVPKPKSSSALFVEYTELRDVYQIGNVFYGVFSTPFANEQLHRANAMPDTSIKPSVDSAICTFTLSDIQSTFDGPFKKQDKTTGKYRPYGTKDVSGIEPSPYSQQRDSVAELKASTIKNMTIDFLDPTQPFSEEIRNIDLRRYSSRVNFFEEDVYGSRTMWNDVKTKPLLTETGAVFENIVVEKIGDTSILYVTTSEGLVYKILNTDLGDSKCKMTDKTSYLQWLNQTKSMSSIWDNEFYAYMNRSVDKVTFKTSFKSDLTMEKAVNFPDDMVFASDWDCTPSTKSSILAVWKPFGSIKTKIWDMKLAVTDGSTSLVLSTDKEVLQIPTMQCSLYTHCSACNQDPQCMWSNGKKACEILSGTVKSDTDTCTCHLEKITAIVKDDVVLPGLNQPSDLLQLAWFLNDTRIVYQKSRTMLSHDTALILFNVIPSNAGTYELRHTETGECLALYELTISSCDDEECRYQIRYQEWCNRYDTFLEEMNEWLADYNSHGYCSNLN</sequence>
<dbReference type="InterPro" id="IPR015943">
    <property type="entry name" value="WD40/YVTN_repeat-like_dom_sf"/>
</dbReference>
<dbReference type="Proteomes" id="UP000593567">
    <property type="component" value="Unassembled WGS sequence"/>
</dbReference>
<dbReference type="GO" id="GO:0030335">
    <property type="term" value="P:positive regulation of cell migration"/>
    <property type="evidence" value="ECO:0007669"/>
    <property type="project" value="TreeGrafter"/>
</dbReference>
<comment type="caution">
    <text evidence="4">The sequence shown here is derived from an EMBL/GenBank/DDBJ whole genome shotgun (WGS) entry which is preliminary data.</text>
</comment>
<keyword evidence="5" id="KW-1185">Reference proteome</keyword>
<name>A0A7J7JBB6_BUGNE</name>
<dbReference type="InterPro" id="IPR001627">
    <property type="entry name" value="Semap_dom"/>
</dbReference>
<dbReference type="PANTHER" id="PTHR11036">
    <property type="entry name" value="SEMAPHORIN"/>
    <property type="match status" value="1"/>
</dbReference>
<evidence type="ECO:0000313" key="4">
    <source>
        <dbReference type="EMBL" id="KAF6023552.1"/>
    </source>
</evidence>
<dbReference type="Gene3D" id="2.130.10.10">
    <property type="entry name" value="YVTN repeat-like/Quinoprotein amine dehydrogenase"/>
    <property type="match status" value="2"/>
</dbReference>
<dbReference type="InterPro" id="IPR036179">
    <property type="entry name" value="Ig-like_dom_sf"/>
</dbReference>
<evidence type="ECO:0000313" key="5">
    <source>
        <dbReference type="Proteomes" id="UP000593567"/>
    </source>
</evidence>
<dbReference type="PANTHER" id="PTHR11036:SF127">
    <property type="entry name" value="SEMAPHORIN-1A"/>
    <property type="match status" value="1"/>
</dbReference>
<dbReference type="OrthoDB" id="9988752at2759"/>
<feature type="region of interest" description="Disordered" evidence="2">
    <location>
        <begin position="779"/>
        <end position="802"/>
    </location>
</feature>
<dbReference type="GO" id="GO:0007411">
    <property type="term" value="P:axon guidance"/>
    <property type="evidence" value="ECO:0007669"/>
    <property type="project" value="TreeGrafter"/>
</dbReference>
<proteinExistence type="inferred from homology"/>
<organism evidence="4 5">
    <name type="scientific">Bugula neritina</name>
    <name type="common">Brown bryozoan</name>
    <name type="synonym">Sertularia neritina</name>
    <dbReference type="NCBI Taxonomy" id="10212"/>
    <lineage>
        <taxon>Eukaryota</taxon>
        <taxon>Metazoa</taxon>
        <taxon>Spiralia</taxon>
        <taxon>Lophotrochozoa</taxon>
        <taxon>Bryozoa</taxon>
        <taxon>Gymnolaemata</taxon>
        <taxon>Cheilostomatida</taxon>
        <taxon>Flustrina</taxon>
        <taxon>Buguloidea</taxon>
        <taxon>Bugulidae</taxon>
        <taxon>Bugula</taxon>
    </lineage>
</organism>
<dbReference type="EMBL" id="VXIV02002699">
    <property type="protein sequence ID" value="KAF6023552.1"/>
    <property type="molecule type" value="Genomic_DNA"/>
</dbReference>
<evidence type="ECO:0000256" key="1">
    <source>
        <dbReference type="ARBA" id="ARBA00009492"/>
    </source>
</evidence>
<evidence type="ECO:0000256" key="2">
    <source>
        <dbReference type="SAM" id="MobiDB-lite"/>
    </source>
</evidence>
<dbReference type="GO" id="GO:0030215">
    <property type="term" value="F:semaphorin receptor binding"/>
    <property type="evidence" value="ECO:0007669"/>
    <property type="project" value="InterPro"/>
</dbReference>
<comment type="similarity">
    <text evidence="1">Belongs to the semaphorin family.</text>
</comment>
<feature type="domain" description="Sema" evidence="3">
    <location>
        <begin position="726"/>
        <end position="908"/>
    </location>
</feature>
<dbReference type="SUPFAM" id="SSF48726">
    <property type="entry name" value="Immunoglobulin"/>
    <property type="match status" value="1"/>
</dbReference>
<dbReference type="AlphaFoldDB" id="A0A7J7JBB6"/>
<reference evidence="4" key="1">
    <citation type="submission" date="2020-06" db="EMBL/GenBank/DDBJ databases">
        <title>Draft genome of Bugula neritina, a colonial animal packing powerful symbionts and potential medicines.</title>
        <authorList>
            <person name="Rayko M."/>
        </authorList>
    </citation>
    <scope>NUCLEOTIDE SEQUENCE [LARGE SCALE GENOMIC DNA]</scope>
    <source>
        <strain evidence="4">Kwan_BN1</strain>
    </source>
</reference>
<gene>
    <name evidence="4" type="ORF">EB796_018149</name>
</gene>
<dbReference type="SUPFAM" id="SSF101912">
    <property type="entry name" value="Sema domain"/>
    <property type="match status" value="1"/>
</dbReference>